<protein>
    <submittedName>
        <fullName evidence="3">Polyketide cyclase</fullName>
    </submittedName>
</protein>
<sequence>MKPAEGALPWDWQSPPFDPRDTSGRDKLTTRQVAERFIQLFYVEDNPTDAFTCWMHPDYIQHNPNAPTGRDATLAMMQASMARLPDLSHEVKRVVWGDADLVAVHFHFMREAATRGYAIVDLLRVKDGYIVEHWDVMQEVPDPATCKNQNGMF</sequence>
<evidence type="ECO:0000313" key="4">
    <source>
        <dbReference type="Proteomes" id="UP000433652"/>
    </source>
</evidence>
<dbReference type="InterPro" id="IPR037401">
    <property type="entry name" value="SnoaL-like"/>
</dbReference>
<dbReference type="AlphaFoldDB" id="A0A6I4T1M9"/>
<dbReference type="Proteomes" id="UP000433652">
    <property type="component" value="Unassembled WGS sequence"/>
</dbReference>
<evidence type="ECO:0000313" key="3">
    <source>
        <dbReference type="EMBL" id="MXO61226.1"/>
    </source>
</evidence>
<dbReference type="Gene3D" id="3.10.450.50">
    <property type="match status" value="1"/>
</dbReference>
<accession>A0A6I4T1M9</accession>
<dbReference type="EMBL" id="WTYM01000059">
    <property type="protein sequence ID" value="MXO61226.1"/>
    <property type="molecule type" value="Genomic_DNA"/>
</dbReference>
<evidence type="ECO:0000256" key="1">
    <source>
        <dbReference type="SAM" id="MobiDB-lite"/>
    </source>
</evidence>
<feature type="region of interest" description="Disordered" evidence="1">
    <location>
        <begin position="1"/>
        <end position="26"/>
    </location>
</feature>
<dbReference type="SUPFAM" id="SSF54427">
    <property type="entry name" value="NTF2-like"/>
    <property type="match status" value="1"/>
</dbReference>
<dbReference type="Pfam" id="PF12680">
    <property type="entry name" value="SnoaL_2"/>
    <property type="match status" value="1"/>
</dbReference>
<dbReference type="OrthoDB" id="9812089at2"/>
<evidence type="ECO:0000259" key="2">
    <source>
        <dbReference type="Pfam" id="PF12680"/>
    </source>
</evidence>
<name>A0A6I4T1M9_9SPHN</name>
<reference evidence="3 4" key="1">
    <citation type="submission" date="2019-12" db="EMBL/GenBank/DDBJ databases">
        <title>Genomic-based taxomic classification of the family Erythrobacteraceae.</title>
        <authorList>
            <person name="Xu L."/>
        </authorList>
    </citation>
    <scope>NUCLEOTIDE SEQUENCE [LARGE SCALE GENOMIC DNA]</scope>
    <source>
        <strain evidence="3 4">MCCC 1K01500</strain>
    </source>
</reference>
<comment type="caution">
    <text evidence="3">The sequence shown here is derived from an EMBL/GenBank/DDBJ whole genome shotgun (WGS) entry which is preliminary data.</text>
</comment>
<dbReference type="InterPro" id="IPR032710">
    <property type="entry name" value="NTF2-like_dom_sf"/>
</dbReference>
<keyword evidence="4" id="KW-1185">Reference proteome</keyword>
<organism evidence="3 4">
    <name type="scientific">Croceibacterium salegens</name>
    <dbReference type="NCBI Taxonomy" id="1737568"/>
    <lineage>
        <taxon>Bacteria</taxon>
        <taxon>Pseudomonadati</taxon>
        <taxon>Pseudomonadota</taxon>
        <taxon>Alphaproteobacteria</taxon>
        <taxon>Sphingomonadales</taxon>
        <taxon>Erythrobacteraceae</taxon>
        <taxon>Croceibacterium</taxon>
    </lineage>
</organism>
<gene>
    <name evidence="3" type="ORF">GRI89_16905</name>
</gene>
<feature type="domain" description="SnoaL-like" evidence="2">
    <location>
        <begin position="35"/>
        <end position="133"/>
    </location>
</feature>
<dbReference type="RefSeq" id="WP_159798095.1">
    <property type="nucleotide sequence ID" value="NZ_WTYM01000059.1"/>
</dbReference>
<proteinExistence type="predicted"/>